<evidence type="ECO:0000313" key="1">
    <source>
        <dbReference type="EMBL" id="OGN31427.1"/>
    </source>
</evidence>
<dbReference type="Proteomes" id="UP000177111">
    <property type="component" value="Unassembled WGS sequence"/>
</dbReference>
<protein>
    <submittedName>
        <fullName evidence="1">Uncharacterized protein</fullName>
    </submittedName>
</protein>
<sequence>MEFKEATKILDAILSKKNPPYFNSSWILKNAPKVYRFIWTNIRTENRDIDWDKVTRSLNHRFWKRWQHPRKRPKQYWDKKEVHRVLKIYKDKLYTFITALNDEDKYLRDIISVSLVRLAQNGNKSASKELSELLRYTIDHWIEYCWKLNRWRGYEDKIQEKIDCCIRRYRYTGSFMAYLFKTLEYSSWGFRLLHKHSLDEYIPGRTDKRRIDNVVQDPETGEIGMYDRANQSGMPDL</sequence>
<dbReference type="AlphaFoldDB" id="A0A1F8H1A2"/>
<evidence type="ECO:0000313" key="2">
    <source>
        <dbReference type="Proteomes" id="UP000177111"/>
    </source>
</evidence>
<reference evidence="1 2" key="1">
    <citation type="journal article" date="2016" name="Nat. Commun.">
        <title>Thousands of microbial genomes shed light on interconnected biogeochemical processes in an aquifer system.</title>
        <authorList>
            <person name="Anantharaman K."/>
            <person name="Brown C.T."/>
            <person name="Hug L.A."/>
            <person name="Sharon I."/>
            <person name="Castelle C.J."/>
            <person name="Probst A.J."/>
            <person name="Thomas B.C."/>
            <person name="Singh A."/>
            <person name="Wilkins M.J."/>
            <person name="Karaoz U."/>
            <person name="Brodie E.L."/>
            <person name="Williams K.H."/>
            <person name="Hubbard S.S."/>
            <person name="Banfield J.F."/>
        </authorList>
    </citation>
    <scope>NUCLEOTIDE SEQUENCE [LARGE SCALE GENOMIC DNA]</scope>
</reference>
<dbReference type="EMBL" id="MGKT01000002">
    <property type="protein sequence ID" value="OGN31427.1"/>
    <property type="molecule type" value="Genomic_DNA"/>
</dbReference>
<proteinExistence type="predicted"/>
<name>A0A1F8H1A2_9BACT</name>
<organism evidence="1 2">
    <name type="scientific">Candidatus Yanofskybacteria bacterium RIFCSPLOWO2_02_FULL_44_18</name>
    <dbReference type="NCBI Taxonomy" id="1802705"/>
    <lineage>
        <taxon>Bacteria</taxon>
        <taxon>Candidatus Yanofskyibacteriota</taxon>
    </lineage>
</organism>
<accession>A0A1F8H1A2</accession>
<gene>
    <name evidence="1" type="ORF">A3I96_01170</name>
</gene>
<comment type="caution">
    <text evidence="1">The sequence shown here is derived from an EMBL/GenBank/DDBJ whole genome shotgun (WGS) entry which is preliminary data.</text>
</comment>